<name>A0A930VEK6_9ACTN</name>
<organism evidence="1 2">
    <name type="scientific">Nocardioides islandensis</name>
    <dbReference type="NCBI Taxonomy" id="433663"/>
    <lineage>
        <taxon>Bacteria</taxon>
        <taxon>Bacillati</taxon>
        <taxon>Actinomycetota</taxon>
        <taxon>Actinomycetes</taxon>
        <taxon>Propionibacteriales</taxon>
        <taxon>Nocardioidaceae</taxon>
        <taxon>Nocardioides</taxon>
    </lineage>
</organism>
<comment type="caution">
    <text evidence="1">The sequence shown here is derived from an EMBL/GenBank/DDBJ whole genome shotgun (WGS) entry which is preliminary data.</text>
</comment>
<accession>A0A930VEK6</accession>
<dbReference type="AlphaFoldDB" id="A0A930VEK6"/>
<proteinExistence type="predicted"/>
<dbReference type="InterPro" id="IPR010869">
    <property type="entry name" value="DUF1501"/>
</dbReference>
<protein>
    <submittedName>
        <fullName evidence="1">DUF1501 domain-containing protein</fullName>
    </submittedName>
</protein>
<evidence type="ECO:0000313" key="1">
    <source>
        <dbReference type="EMBL" id="MBF4765122.1"/>
    </source>
</evidence>
<dbReference type="EMBL" id="JADKPN010000013">
    <property type="protein sequence ID" value="MBF4765122.1"/>
    <property type="molecule type" value="Genomic_DNA"/>
</dbReference>
<dbReference type="InterPro" id="IPR006311">
    <property type="entry name" value="TAT_signal"/>
</dbReference>
<dbReference type="PANTHER" id="PTHR43737">
    <property type="entry name" value="BLL7424 PROTEIN"/>
    <property type="match status" value="1"/>
</dbReference>
<dbReference type="PROSITE" id="PS51318">
    <property type="entry name" value="TAT"/>
    <property type="match status" value="1"/>
</dbReference>
<keyword evidence="2" id="KW-1185">Reference proteome</keyword>
<dbReference type="Pfam" id="PF07394">
    <property type="entry name" value="DUF1501"/>
    <property type="match status" value="1"/>
</dbReference>
<dbReference type="RefSeq" id="WP_194708311.1">
    <property type="nucleotide sequence ID" value="NZ_JADKPN010000013.1"/>
</dbReference>
<gene>
    <name evidence="1" type="ORF">ISU07_18485</name>
</gene>
<reference evidence="1" key="1">
    <citation type="submission" date="2020-11" db="EMBL/GenBank/DDBJ databases">
        <title>Nocardioides sp. nov., isolated from Soil of Cynanchum wilfordii Hemsley rhizosphere.</title>
        <authorList>
            <person name="Lee J.-S."/>
            <person name="Suh M.K."/>
            <person name="Kim J.-S."/>
        </authorList>
    </citation>
    <scope>NUCLEOTIDE SEQUENCE</scope>
    <source>
        <strain evidence="1">KCTC 19275</strain>
    </source>
</reference>
<dbReference type="PANTHER" id="PTHR43737:SF1">
    <property type="entry name" value="DUF1501 DOMAIN-CONTAINING PROTEIN"/>
    <property type="match status" value="1"/>
</dbReference>
<dbReference type="Proteomes" id="UP000640489">
    <property type="component" value="Unassembled WGS sequence"/>
</dbReference>
<sequence length="419" mass="42933">MTGMDESCCCPEYAAMSRRSLLKTALVAGASTTMVGTAVVTASPASAAPAPSVLVVVSLRGACDGLSLVVPHADPAYYAARPGIAIAPDVLLAKDAMFGLHPAFEPLLPFWTAGKVAAVHATGLPAPNRSHFAAMEEVEDANPGSSVRSGWLNRLVGTDADPNPLQGLGLGTGVAPASLYGPQPVMSAGSIGSLGVAGDDDGPSGARRMRSLHTLWDREQSVLGRSMRSTFGAVASFQVVKDSADEPANGAEYPGNDLGQALKQVARVIKSDVGVAVLTVDQGDWDHHTDMGNVGGGLLVQNATGLADSLTAFLTDLGTWADKVTVVTISEFGRRVQENASGGTDHGYGNVMFLAGAGVKGGAYYGRWPGLSNTLDGDLLVTTDYRSVLSEVVASRFGASTATVFPGFVRSAVGVMAGA</sequence>
<evidence type="ECO:0000313" key="2">
    <source>
        <dbReference type="Proteomes" id="UP000640489"/>
    </source>
</evidence>